<dbReference type="InParanoid" id="A0A1H9NWT8"/>
<protein>
    <submittedName>
        <fullName evidence="2">Uncharacterized protein</fullName>
    </submittedName>
</protein>
<evidence type="ECO:0000313" key="3">
    <source>
        <dbReference type="Proteomes" id="UP000199021"/>
    </source>
</evidence>
<evidence type="ECO:0000313" key="2">
    <source>
        <dbReference type="EMBL" id="SER40446.1"/>
    </source>
</evidence>
<accession>A0A1H9NWT8</accession>
<evidence type="ECO:0000256" key="1">
    <source>
        <dbReference type="SAM" id="Phobius"/>
    </source>
</evidence>
<keyword evidence="3" id="KW-1185">Reference proteome</keyword>
<keyword evidence="1" id="KW-1133">Transmembrane helix</keyword>
<organism evidence="2 3">
    <name type="scientific">Neolewinella agarilytica</name>
    <dbReference type="NCBI Taxonomy" id="478744"/>
    <lineage>
        <taxon>Bacteria</taxon>
        <taxon>Pseudomonadati</taxon>
        <taxon>Bacteroidota</taxon>
        <taxon>Saprospiria</taxon>
        <taxon>Saprospirales</taxon>
        <taxon>Lewinellaceae</taxon>
        <taxon>Neolewinella</taxon>
    </lineage>
</organism>
<reference evidence="3" key="1">
    <citation type="submission" date="2016-10" db="EMBL/GenBank/DDBJ databases">
        <authorList>
            <person name="Varghese N."/>
            <person name="Submissions S."/>
        </authorList>
    </citation>
    <scope>NUCLEOTIDE SEQUENCE [LARGE SCALE GENOMIC DNA]</scope>
    <source>
        <strain evidence="3">DSM 24740</strain>
    </source>
</reference>
<feature type="transmembrane region" description="Helical" evidence="1">
    <location>
        <begin position="32"/>
        <end position="52"/>
    </location>
</feature>
<name>A0A1H9NWT8_9BACT</name>
<keyword evidence="1" id="KW-0812">Transmembrane</keyword>
<dbReference type="Proteomes" id="UP000199021">
    <property type="component" value="Unassembled WGS sequence"/>
</dbReference>
<gene>
    <name evidence="2" type="ORF">SAMN05444359_14032</name>
</gene>
<dbReference type="AlphaFoldDB" id="A0A1H9NWT8"/>
<keyword evidence="1" id="KW-0472">Membrane</keyword>
<proteinExistence type="predicted"/>
<dbReference type="EMBL" id="FOFB01000040">
    <property type="protein sequence ID" value="SER40446.1"/>
    <property type="molecule type" value="Genomic_DNA"/>
</dbReference>
<sequence length="81" mass="9030">MRNHAFTFFGSSICHQTAFCLAGGFSGGFDGFGLLTGLVALFSFCFHFRCIYRPNTGAIAMQIKRFRTEYVTIGLKKIADF</sequence>